<evidence type="ECO:0000313" key="2">
    <source>
        <dbReference type="Proteomes" id="UP000054564"/>
    </source>
</evidence>
<organism evidence="1 2">
    <name type="scientific">Puccinia striiformis f. sp. tritici PST-78</name>
    <dbReference type="NCBI Taxonomy" id="1165861"/>
    <lineage>
        <taxon>Eukaryota</taxon>
        <taxon>Fungi</taxon>
        <taxon>Dikarya</taxon>
        <taxon>Basidiomycota</taxon>
        <taxon>Pucciniomycotina</taxon>
        <taxon>Pucciniomycetes</taxon>
        <taxon>Pucciniales</taxon>
        <taxon>Pucciniaceae</taxon>
        <taxon>Puccinia</taxon>
    </lineage>
</organism>
<dbReference type="EMBL" id="AJIL01000036">
    <property type="protein sequence ID" value="KNF00565.1"/>
    <property type="molecule type" value="Genomic_DNA"/>
</dbReference>
<sequence length="100" mass="10535">MTPLQPGGEHVVGATTIKEDRNRRSAGQISLSNENSVGSCVETANVVIFFSLVIGLSDNGTAVSNTVSVLMVGADAEGSAKSRHLASRCSRMIFKVKAIW</sequence>
<name>A0A0L0VNI5_9BASI</name>
<dbReference type="Proteomes" id="UP000054564">
    <property type="component" value="Unassembled WGS sequence"/>
</dbReference>
<comment type="caution">
    <text evidence="1">The sequence shown here is derived from an EMBL/GenBank/DDBJ whole genome shotgun (WGS) entry which is preliminary data.</text>
</comment>
<accession>A0A0L0VNI5</accession>
<dbReference type="AlphaFoldDB" id="A0A0L0VNI5"/>
<gene>
    <name evidence="1" type="ORF">PSTG_06258</name>
</gene>
<keyword evidence="2" id="KW-1185">Reference proteome</keyword>
<proteinExistence type="predicted"/>
<evidence type="ECO:0000313" key="1">
    <source>
        <dbReference type="EMBL" id="KNF00565.1"/>
    </source>
</evidence>
<reference evidence="2" key="1">
    <citation type="submission" date="2014-03" db="EMBL/GenBank/DDBJ databases">
        <title>The Genome Sequence of Puccinia striiformis f. sp. tritici PST-78.</title>
        <authorList>
            <consortium name="The Broad Institute Genome Sequencing Platform"/>
            <person name="Cuomo C."/>
            <person name="Hulbert S."/>
            <person name="Chen X."/>
            <person name="Walker B."/>
            <person name="Young S.K."/>
            <person name="Zeng Q."/>
            <person name="Gargeya S."/>
            <person name="Fitzgerald M."/>
            <person name="Haas B."/>
            <person name="Abouelleil A."/>
            <person name="Alvarado L."/>
            <person name="Arachchi H.M."/>
            <person name="Berlin A.M."/>
            <person name="Chapman S.B."/>
            <person name="Goldberg J."/>
            <person name="Griggs A."/>
            <person name="Gujja S."/>
            <person name="Hansen M."/>
            <person name="Howarth C."/>
            <person name="Imamovic A."/>
            <person name="Larimer J."/>
            <person name="McCowan C."/>
            <person name="Montmayeur A."/>
            <person name="Murphy C."/>
            <person name="Neiman D."/>
            <person name="Pearson M."/>
            <person name="Priest M."/>
            <person name="Roberts A."/>
            <person name="Saif S."/>
            <person name="Shea T."/>
            <person name="Sisk P."/>
            <person name="Sykes S."/>
            <person name="Wortman J."/>
            <person name="Nusbaum C."/>
            <person name="Birren B."/>
        </authorList>
    </citation>
    <scope>NUCLEOTIDE SEQUENCE [LARGE SCALE GENOMIC DNA]</scope>
    <source>
        <strain evidence="2">race PST-78</strain>
    </source>
</reference>
<protein>
    <submittedName>
        <fullName evidence="1">Uncharacterized protein</fullName>
    </submittedName>
</protein>